<feature type="compositionally biased region" description="Basic residues" evidence="12">
    <location>
        <begin position="710"/>
        <end position="731"/>
    </location>
</feature>
<evidence type="ECO:0000256" key="5">
    <source>
        <dbReference type="ARBA" id="ARBA00022723"/>
    </source>
</evidence>
<feature type="compositionally biased region" description="Acidic residues" evidence="12">
    <location>
        <begin position="655"/>
        <end position="677"/>
    </location>
</feature>
<feature type="compositionally biased region" description="Acidic residues" evidence="12">
    <location>
        <begin position="626"/>
        <end position="636"/>
    </location>
</feature>
<dbReference type="InterPro" id="IPR011009">
    <property type="entry name" value="Kinase-like_dom_sf"/>
</dbReference>
<feature type="region of interest" description="Disordered" evidence="12">
    <location>
        <begin position="22"/>
        <end position="83"/>
    </location>
</feature>
<dbReference type="Gene3D" id="1.10.510.10">
    <property type="entry name" value="Transferase(Phosphotransferase) domain 1"/>
    <property type="match status" value="1"/>
</dbReference>
<evidence type="ECO:0000256" key="3">
    <source>
        <dbReference type="ARBA" id="ARBA00022527"/>
    </source>
</evidence>
<dbReference type="Proteomes" id="UP001165090">
    <property type="component" value="Unassembled WGS sequence"/>
</dbReference>
<dbReference type="PROSITE" id="PS50011">
    <property type="entry name" value="PROTEIN_KINASE_DOM"/>
    <property type="match status" value="1"/>
</dbReference>
<evidence type="ECO:0000256" key="9">
    <source>
        <dbReference type="ARBA" id="ARBA00022842"/>
    </source>
</evidence>
<comment type="caution">
    <text evidence="14">The sequence shown here is derived from an EMBL/GenBank/DDBJ whole genome shotgun (WGS) entry which is preliminary data.</text>
</comment>
<keyword evidence="7" id="KW-0418">Kinase</keyword>
<feature type="compositionally biased region" description="Polar residues" evidence="12">
    <location>
        <begin position="535"/>
        <end position="551"/>
    </location>
</feature>
<proteinExistence type="inferred from homology"/>
<keyword evidence="5" id="KW-0479">Metal-binding</keyword>
<dbReference type="SMART" id="SM00090">
    <property type="entry name" value="RIO"/>
    <property type="match status" value="1"/>
</dbReference>
<dbReference type="SUPFAM" id="SSF56112">
    <property type="entry name" value="Protein kinase-like (PK-like)"/>
    <property type="match status" value="1"/>
</dbReference>
<dbReference type="InterPro" id="IPR051272">
    <property type="entry name" value="RIO-type_Ser/Thr_kinase"/>
</dbReference>
<evidence type="ECO:0000256" key="4">
    <source>
        <dbReference type="ARBA" id="ARBA00022679"/>
    </source>
</evidence>
<feature type="compositionally biased region" description="Basic and acidic residues" evidence="12">
    <location>
        <begin position="685"/>
        <end position="696"/>
    </location>
</feature>
<evidence type="ECO:0000256" key="6">
    <source>
        <dbReference type="ARBA" id="ARBA00022741"/>
    </source>
</evidence>
<dbReference type="PROSITE" id="PS01245">
    <property type="entry name" value="RIO1"/>
    <property type="match status" value="1"/>
</dbReference>
<evidence type="ECO:0000259" key="13">
    <source>
        <dbReference type="PROSITE" id="PS50011"/>
    </source>
</evidence>
<evidence type="ECO:0000256" key="10">
    <source>
        <dbReference type="ARBA" id="ARBA00047899"/>
    </source>
</evidence>
<comment type="catalytic activity">
    <reaction evidence="11">
        <text>L-seryl-[protein] + ATP = O-phospho-L-seryl-[protein] + ADP + H(+)</text>
        <dbReference type="Rhea" id="RHEA:17989"/>
        <dbReference type="Rhea" id="RHEA-COMP:9863"/>
        <dbReference type="Rhea" id="RHEA-COMP:11604"/>
        <dbReference type="ChEBI" id="CHEBI:15378"/>
        <dbReference type="ChEBI" id="CHEBI:29999"/>
        <dbReference type="ChEBI" id="CHEBI:30616"/>
        <dbReference type="ChEBI" id="CHEBI:83421"/>
        <dbReference type="ChEBI" id="CHEBI:456216"/>
        <dbReference type="EC" id="2.7.11.1"/>
    </reaction>
</comment>
<evidence type="ECO:0000313" key="15">
    <source>
        <dbReference type="Proteomes" id="UP001165090"/>
    </source>
</evidence>
<dbReference type="Gene3D" id="3.30.200.20">
    <property type="entry name" value="Phosphorylase Kinase, domain 1"/>
    <property type="match status" value="1"/>
</dbReference>
<dbReference type="InterPro" id="IPR018935">
    <property type="entry name" value="RIO_kinase_CS"/>
</dbReference>
<name>A0ABQ5S158_9CHLO</name>
<feature type="compositionally biased region" description="Acidic residues" evidence="12">
    <location>
        <begin position="60"/>
        <end position="83"/>
    </location>
</feature>
<protein>
    <recommendedName>
        <fullName evidence="2">non-specific serine/threonine protein kinase</fullName>
        <ecNumber evidence="2">2.7.11.1</ecNumber>
    </recommendedName>
</protein>
<dbReference type="CDD" id="cd05147">
    <property type="entry name" value="RIO1_euk"/>
    <property type="match status" value="1"/>
</dbReference>
<evidence type="ECO:0000256" key="2">
    <source>
        <dbReference type="ARBA" id="ARBA00012513"/>
    </source>
</evidence>
<evidence type="ECO:0000256" key="1">
    <source>
        <dbReference type="ARBA" id="ARBA00009196"/>
    </source>
</evidence>
<keyword evidence="6" id="KW-0547">Nucleotide-binding</keyword>
<evidence type="ECO:0000256" key="12">
    <source>
        <dbReference type="SAM" id="MobiDB-lite"/>
    </source>
</evidence>
<evidence type="ECO:0000256" key="8">
    <source>
        <dbReference type="ARBA" id="ARBA00022840"/>
    </source>
</evidence>
<keyword evidence="4" id="KW-0808">Transferase</keyword>
<feature type="compositionally biased region" description="Polar residues" evidence="12">
    <location>
        <begin position="610"/>
        <end position="623"/>
    </location>
</feature>
<comment type="similarity">
    <text evidence="1">Belongs to the protein kinase superfamily. RIO-type Ser/Thr kinase family.</text>
</comment>
<feature type="region of interest" description="Disordered" evidence="12">
    <location>
        <begin position="610"/>
        <end position="731"/>
    </location>
</feature>
<dbReference type="EMBL" id="BSDZ01000014">
    <property type="protein sequence ID" value="GLI62991.1"/>
    <property type="molecule type" value="Genomic_DNA"/>
</dbReference>
<dbReference type="EC" id="2.7.11.1" evidence="2"/>
<keyword evidence="8" id="KW-0067">ATP-binding</keyword>
<evidence type="ECO:0000256" key="11">
    <source>
        <dbReference type="ARBA" id="ARBA00048679"/>
    </source>
</evidence>
<evidence type="ECO:0000256" key="7">
    <source>
        <dbReference type="ARBA" id="ARBA00022777"/>
    </source>
</evidence>
<keyword evidence="3" id="KW-0723">Serine/threonine-protein kinase</keyword>
<gene>
    <name evidence="14" type="ORF">VaNZ11_005848</name>
</gene>
<feature type="region of interest" description="Disordered" evidence="12">
    <location>
        <begin position="532"/>
        <end position="561"/>
    </location>
</feature>
<feature type="region of interest" description="Disordered" evidence="12">
    <location>
        <begin position="119"/>
        <end position="148"/>
    </location>
</feature>
<dbReference type="Pfam" id="PF01163">
    <property type="entry name" value="RIO1"/>
    <property type="match status" value="1"/>
</dbReference>
<dbReference type="InterPro" id="IPR000719">
    <property type="entry name" value="Prot_kinase_dom"/>
</dbReference>
<dbReference type="InterPro" id="IPR018934">
    <property type="entry name" value="RIO_dom"/>
</dbReference>
<dbReference type="InterPro" id="IPR000687">
    <property type="entry name" value="RIO_kinase"/>
</dbReference>
<organism evidence="14 15">
    <name type="scientific">Volvox africanus</name>
    <dbReference type="NCBI Taxonomy" id="51714"/>
    <lineage>
        <taxon>Eukaryota</taxon>
        <taxon>Viridiplantae</taxon>
        <taxon>Chlorophyta</taxon>
        <taxon>core chlorophytes</taxon>
        <taxon>Chlorophyceae</taxon>
        <taxon>CS clade</taxon>
        <taxon>Chlamydomonadales</taxon>
        <taxon>Volvocaceae</taxon>
        <taxon>Volvox</taxon>
    </lineage>
</organism>
<keyword evidence="15" id="KW-1185">Reference proteome</keyword>
<evidence type="ECO:0000313" key="14">
    <source>
        <dbReference type="EMBL" id="GLI62991.1"/>
    </source>
</evidence>
<keyword evidence="9" id="KW-0460">Magnesium</keyword>
<feature type="compositionally biased region" description="Low complexity" evidence="12">
    <location>
        <begin position="119"/>
        <end position="130"/>
    </location>
</feature>
<sequence length="731" mass="79415">MAAILPDEIPFSLLQSRYAVDEDGDDASDCHQPKASPPLVDSVGAQELDTAVDPAANIVENDDDEGESNDGEYNVSEDEEEAGSEELAEALEWADMRDDLMNRGSIGMGYTSGLLRRPNAAGGAANRQAAFQPPSASMQRLDSHFHGGRLGANGRSAAAVLDDPLDAFDGVSARVSTSVANVVRTTALREGAARIASKDKSDRATVEQAIDPRTRMVLFKMLNRGLFSEINGCVSTGKEANVYHASGADGRDLAIKIYKTSILVFKDRDRYVSGDFRFRNGYCKSNPRKMVKMWAEKEMRNLIRLRAAGINSPQPLQLRLHVLVMEFIGEDGVAAPRLRDAGLPLQRLRSAYTEMLLVLRNLYQKCRLVHADLSEYNILYHKGELYIIDVSQAVDLDHPKALDFLREDCKHVNDYFRRSGVATLTVRETFEFVVDPAINDSNVDVALERLSEVAASRPTDVVPEDEVAAAVFHQAFIPRRLEEVVDFERDHERLQRGGKETEGIYYTTITGMKQDGSGARLLPAVLETEAKAATAGSSDAINPTETRSQSEPPREVSLSQKHHAKLAGAAHSCSTDGTSTIVKDEVVVSGVVRESLSLLSAPLVAVSETKVTTSDGESMNAGSESEAVEVEGDDGITAESGRPNRRIHQGAGGLDEGDGEEADEEESGTDDEGEEGEGSAGDGGVAERDKDAERAARKAHKKAVKEANREKRKSKVPKHVKKAKTKGAKKK</sequence>
<comment type="catalytic activity">
    <reaction evidence="10">
        <text>L-threonyl-[protein] + ATP = O-phospho-L-threonyl-[protein] + ADP + H(+)</text>
        <dbReference type="Rhea" id="RHEA:46608"/>
        <dbReference type="Rhea" id="RHEA-COMP:11060"/>
        <dbReference type="Rhea" id="RHEA-COMP:11605"/>
        <dbReference type="ChEBI" id="CHEBI:15378"/>
        <dbReference type="ChEBI" id="CHEBI:30013"/>
        <dbReference type="ChEBI" id="CHEBI:30616"/>
        <dbReference type="ChEBI" id="CHEBI:61977"/>
        <dbReference type="ChEBI" id="CHEBI:456216"/>
        <dbReference type="EC" id="2.7.11.1"/>
    </reaction>
</comment>
<accession>A0ABQ5S158</accession>
<feature type="domain" description="Protein kinase" evidence="13">
    <location>
        <begin position="216"/>
        <end position="566"/>
    </location>
</feature>
<reference evidence="14 15" key="1">
    <citation type="journal article" date="2023" name="IScience">
        <title>Expanded male sex-determining region conserved during the evolution of homothallism in the green alga Volvox.</title>
        <authorList>
            <person name="Yamamoto K."/>
            <person name="Matsuzaki R."/>
            <person name="Mahakham W."/>
            <person name="Heman W."/>
            <person name="Sekimoto H."/>
            <person name="Kawachi M."/>
            <person name="Minakuchi Y."/>
            <person name="Toyoda A."/>
            <person name="Nozaki H."/>
        </authorList>
    </citation>
    <scope>NUCLEOTIDE SEQUENCE [LARGE SCALE GENOMIC DNA]</scope>
    <source>
        <strain evidence="14 15">NIES-4468</strain>
    </source>
</reference>
<dbReference type="PANTHER" id="PTHR45723">
    <property type="entry name" value="SERINE/THREONINE-PROTEIN KINASE RIO1"/>
    <property type="match status" value="1"/>
</dbReference>